<dbReference type="EMBL" id="LEKT01000055">
    <property type="protein sequence ID" value="KMO85580.1"/>
    <property type="molecule type" value="Genomic_DNA"/>
</dbReference>
<dbReference type="AlphaFoldDB" id="A0A0J6WQA5"/>
<keyword evidence="3" id="KW-1185">Reference proteome</keyword>
<dbReference type="PATRIC" id="fig|1122219.3.peg.2614"/>
<dbReference type="InParanoid" id="A0A0J6WQA5"/>
<evidence type="ECO:0000313" key="2">
    <source>
        <dbReference type="EMBL" id="KMO85580.1"/>
    </source>
</evidence>
<name>A0A0J6WQA5_9FIRM</name>
<comment type="caution">
    <text evidence="2">The sequence shown here is derived from an EMBL/GenBank/DDBJ whole genome shotgun (WGS) entry which is preliminary data.</text>
</comment>
<evidence type="ECO:0000256" key="1">
    <source>
        <dbReference type="SAM" id="MobiDB-lite"/>
    </source>
</evidence>
<gene>
    <name evidence="2" type="ORF">AB840_12670</name>
</gene>
<reference evidence="2 3" key="1">
    <citation type="submission" date="2015-06" db="EMBL/GenBank/DDBJ databases">
        <title>Draft genome sequence of beer spoilage bacterium Megasphaera cerevisiae type strain 20462.</title>
        <authorList>
            <person name="Kutumbaka K."/>
            <person name="Pasmowitz J."/>
            <person name="Mategko J."/>
            <person name="Reyes D."/>
            <person name="Friedrich A."/>
            <person name="Han S."/>
            <person name="Martens-Habbena W."/>
            <person name="Neal-McKinney J."/>
            <person name="Janagama H.K."/>
            <person name="Nadala C."/>
            <person name="Samadpour M."/>
        </authorList>
    </citation>
    <scope>NUCLEOTIDE SEQUENCE [LARGE SCALE GENOMIC DNA]</scope>
    <source>
        <strain evidence="2 3">DSM 20462</strain>
    </source>
</reference>
<feature type="region of interest" description="Disordered" evidence="1">
    <location>
        <begin position="1"/>
        <end position="20"/>
    </location>
</feature>
<protein>
    <submittedName>
        <fullName evidence="2">Transposase</fullName>
    </submittedName>
</protein>
<organism evidence="2 3">
    <name type="scientific">Megasphaera cerevisiae DSM 20462</name>
    <dbReference type="NCBI Taxonomy" id="1122219"/>
    <lineage>
        <taxon>Bacteria</taxon>
        <taxon>Bacillati</taxon>
        <taxon>Bacillota</taxon>
        <taxon>Negativicutes</taxon>
        <taxon>Veillonellales</taxon>
        <taxon>Veillonellaceae</taxon>
        <taxon>Megasphaera</taxon>
    </lineage>
</organism>
<sequence>MDDNTGNIIPTRGRSKKKSIPVPTVVKHGTTPYMECKHLYYGATYLLEAVADTLGLTADLQSCFPNDYQQMLSIAFYLILEDNNPLYRFEKWHCTHKHPYG</sequence>
<evidence type="ECO:0000313" key="3">
    <source>
        <dbReference type="Proteomes" id="UP000036503"/>
    </source>
</evidence>
<proteinExistence type="predicted"/>
<feature type="non-terminal residue" evidence="2">
    <location>
        <position position="101"/>
    </location>
</feature>
<dbReference type="Proteomes" id="UP000036503">
    <property type="component" value="Unassembled WGS sequence"/>
</dbReference>
<accession>A0A0J6WQA5</accession>